<feature type="chain" id="PRO_5039229610" description="Lipocalin-like domain-containing protein" evidence="1">
    <location>
        <begin position="21"/>
        <end position="145"/>
    </location>
</feature>
<evidence type="ECO:0000313" key="2">
    <source>
        <dbReference type="EMBL" id="SHH57602.1"/>
    </source>
</evidence>
<dbReference type="STRING" id="1123282.SAMN02745823_00345"/>
<keyword evidence="3" id="KW-1185">Reference proteome</keyword>
<dbReference type="EMBL" id="FQXV01000001">
    <property type="protein sequence ID" value="SHH57602.1"/>
    <property type="molecule type" value="Genomic_DNA"/>
</dbReference>
<evidence type="ECO:0000256" key="1">
    <source>
        <dbReference type="SAM" id="SignalP"/>
    </source>
</evidence>
<reference evidence="2 3" key="1">
    <citation type="submission" date="2016-11" db="EMBL/GenBank/DDBJ databases">
        <authorList>
            <person name="Jaros S."/>
            <person name="Januszkiewicz K."/>
            <person name="Wedrychowicz H."/>
        </authorList>
    </citation>
    <scope>NUCLEOTIDE SEQUENCE [LARGE SCALE GENOMIC DNA]</scope>
    <source>
        <strain evidence="2 3">DSM 10068</strain>
    </source>
</reference>
<dbReference type="AlphaFoldDB" id="A0A1M5U3K7"/>
<keyword evidence="1" id="KW-0732">Signal</keyword>
<evidence type="ECO:0000313" key="3">
    <source>
        <dbReference type="Proteomes" id="UP000183995"/>
    </source>
</evidence>
<dbReference type="OrthoDB" id="1910713at2"/>
<dbReference type="PROSITE" id="PS51257">
    <property type="entry name" value="PROKAR_LIPOPROTEIN"/>
    <property type="match status" value="1"/>
</dbReference>
<organism evidence="2 3">
    <name type="scientific">Sporobacter termitidis DSM 10068</name>
    <dbReference type="NCBI Taxonomy" id="1123282"/>
    <lineage>
        <taxon>Bacteria</taxon>
        <taxon>Bacillati</taxon>
        <taxon>Bacillota</taxon>
        <taxon>Clostridia</taxon>
        <taxon>Eubacteriales</taxon>
        <taxon>Oscillospiraceae</taxon>
        <taxon>Sporobacter</taxon>
    </lineage>
</organism>
<dbReference type="Proteomes" id="UP000183995">
    <property type="component" value="Unassembled WGS sequence"/>
</dbReference>
<dbReference type="RefSeq" id="WP_073075908.1">
    <property type="nucleotide sequence ID" value="NZ_FQXV01000001.1"/>
</dbReference>
<sequence length="145" mass="15870">MKRAAAICLLIVVITVAGCAKQEKLDYTYKGESDDWSAEYKTATTGSWTKRNGSEHFNGNTDNTLTITYKKDITELVSKHIAVSYKTAAGGGSQSLEYLEPSPSGAFTLLRESGKNIALETEYSVIKVTITVDDSTQALELKYDK</sequence>
<name>A0A1M5U3K7_9FIRM</name>
<gene>
    <name evidence="2" type="ORF">SAMN02745823_00345</name>
</gene>
<evidence type="ECO:0008006" key="4">
    <source>
        <dbReference type="Google" id="ProtNLM"/>
    </source>
</evidence>
<accession>A0A1M5U3K7</accession>
<feature type="signal peptide" evidence="1">
    <location>
        <begin position="1"/>
        <end position="20"/>
    </location>
</feature>
<protein>
    <recommendedName>
        <fullName evidence="4">Lipocalin-like domain-containing protein</fullName>
    </recommendedName>
</protein>
<proteinExistence type="predicted"/>